<dbReference type="Gene3D" id="3.30.420.10">
    <property type="entry name" value="Ribonuclease H-like superfamily/Ribonuclease H"/>
    <property type="match status" value="1"/>
</dbReference>
<organism evidence="2 3">
    <name type="scientific">Denitrobacterium detoxificans</name>
    <dbReference type="NCBI Taxonomy" id="79604"/>
    <lineage>
        <taxon>Bacteria</taxon>
        <taxon>Bacillati</taxon>
        <taxon>Actinomycetota</taxon>
        <taxon>Coriobacteriia</taxon>
        <taxon>Eggerthellales</taxon>
        <taxon>Eggerthellaceae</taxon>
        <taxon>Denitrobacterium</taxon>
    </lineage>
</organism>
<feature type="domain" description="Integrase catalytic" evidence="1">
    <location>
        <begin position="1"/>
        <end position="88"/>
    </location>
</feature>
<sequence length="90" mass="10582">QYQHIGYCGRLEEAGIVQSMSRKGNCIDNGATEQVFGHLKDEFFRGRKFPDFETFKRELEGYIEYWNTQRRQVKLKGLTPEEFRSQSQAA</sequence>
<dbReference type="GO" id="GO:0015074">
    <property type="term" value="P:DNA integration"/>
    <property type="evidence" value="ECO:0007669"/>
    <property type="project" value="InterPro"/>
</dbReference>
<name>A0A1H8RIS9_9ACTN</name>
<gene>
    <name evidence="2" type="ORF">SAMN02910314_00844</name>
</gene>
<dbReference type="OrthoDB" id="4281720at2"/>
<reference evidence="3" key="1">
    <citation type="submission" date="2016-10" db="EMBL/GenBank/DDBJ databases">
        <authorList>
            <person name="Varghese N."/>
        </authorList>
    </citation>
    <scope>NUCLEOTIDE SEQUENCE [LARGE SCALE GENOMIC DNA]</scope>
    <source>
        <strain evidence="3">DSM 21843</strain>
    </source>
</reference>
<dbReference type="PANTHER" id="PTHR46889:SF4">
    <property type="entry name" value="TRANSPOSASE INSO FOR INSERTION SEQUENCE ELEMENT IS911B-RELATED"/>
    <property type="match status" value="1"/>
</dbReference>
<proteinExistence type="predicted"/>
<evidence type="ECO:0000313" key="3">
    <source>
        <dbReference type="Proteomes" id="UP000182975"/>
    </source>
</evidence>
<dbReference type="SUPFAM" id="SSF53098">
    <property type="entry name" value="Ribonuclease H-like"/>
    <property type="match status" value="1"/>
</dbReference>
<accession>A0A1H8RIS9</accession>
<dbReference type="InterPro" id="IPR036397">
    <property type="entry name" value="RNaseH_sf"/>
</dbReference>
<dbReference type="InterPro" id="IPR050900">
    <property type="entry name" value="Transposase_IS3/IS150/IS904"/>
</dbReference>
<dbReference type="InterPro" id="IPR012337">
    <property type="entry name" value="RNaseH-like_sf"/>
</dbReference>
<evidence type="ECO:0000313" key="2">
    <source>
        <dbReference type="EMBL" id="SEO66256.1"/>
    </source>
</evidence>
<dbReference type="AlphaFoldDB" id="A0A1H8RIS9"/>
<feature type="non-terminal residue" evidence="2">
    <location>
        <position position="1"/>
    </location>
</feature>
<dbReference type="PROSITE" id="PS50994">
    <property type="entry name" value="INTEGRASE"/>
    <property type="match status" value="1"/>
</dbReference>
<evidence type="ECO:0000259" key="1">
    <source>
        <dbReference type="PROSITE" id="PS50994"/>
    </source>
</evidence>
<dbReference type="RefSeq" id="WP_143117337.1">
    <property type="nucleotide sequence ID" value="NZ_FOEC01000003.1"/>
</dbReference>
<keyword evidence="3" id="KW-1185">Reference proteome</keyword>
<dbReference type="EMBL" id="FOEC01000003">
    <property type="protein sequence ID" value="SEO66256.1"/>
    <property type="molecule type" value="Genomic_DNA"/>
</dbReference>
<dbReference type="Pfam" id="PF13333">
    <property type="entry name" value="rve_2"/>
    <property type="match status" value="1"/>
</dbReference>
<dbReference type="GO" id="GO:0003676">
    <property type="term" value="F:nucleic acid binding"/>
    <property type="evidence" value="ECO:0007669"/>
    <property type="project" value="InterPro"/>
</dbReference>
<dbReference type="InterPro" id="IPR001584">
    <property type="entry name" value="Integrase_cat-core"/>
</dbReference>
<dbReference type="Proteomes" id="UP000182975">
    <property type="component" value="Unassembled WGS sequence"/>
</dbReference>
<protein>
    <submittedName>
        <fullName evidence="2">Integrase core domain-containing protein</fullName>
    </submittedName>
</protein>
<dbReference type="PANTHER" id="PTHR46889">
    <property type="entry name" value="TRANSPOSASE INSF FOR INSERTION SEQUENCE IS3B-RELATED"/>
    <property type="match status" value="1"/>
</dbReference>